<organism evidence="1 2">
    <name type="scientific">Hymenoscyphus fraxineus</name>
    <dbReference type="NCBI Taxonomy" id="746836"/>
    <lineage>
        <taxon>Eukaryota</taxon>
        <taxon>Fungi</taxon>
        <taxon>Dikarya</taxon>
        <taxon>Ascomycota</taxon>
        <taxon>Pezizomycotina</taxon>
        <taxon>Leotiomycetes</taxon>
        <taxon>Helotiales</taxon>
        <taxon>Helotiaceae</taxon>
        <taxon>Hymenoscyphus</taxon>
    </lineage>
</organism>
<gene>
    <name evidence="1" type="ORF">HYFRA_00006398</name>
</gene>
<protein>
    <submittedName>
        <fullName evidence="1">Uncharacterized protein</fullName>
    </submittedName>
</protein>
<evidence type="ECO:0000313" key="2">
    <source>
        <dbReference type="Proteomes" id="UP000696280"/>
    </source>
</evidence>
<dbReference type="AlphaFoldDB" id="A0A9N9KPZ7"/>
<reference evidence="1" key="1">
    <citation type="submission" date="2021-07" db="EMBL/GenBank/DDBJ databases">
        <authorList>
            <person name="Durling M."/>
        </authorList>
    </citation>
    <scope>NUCLEOTIDE SEQUENCE</scope>
</reference>
<keyword evidence="2" id="KW-1185">Reference proteome</keyword>
<comment type="caution">
    <text evidence="1">The sequence shown here is derived from an EMBL/GenBank/DDBJ whole genome shotgun (WGS) entry which is preliminary data.</text>
</comment>
<evidence type="ECO:0000313" key="1">
    <source>
        <dbReference type="EMBL" id="CAG8951001.1"/>
    </source>
</evidence>
<name>A0A9N9KPZ7_9HELO</name>
<dbReference type="EMBL" id="CAJVRL010000039">
    <property type="protein sequence ID" value="CAG8951001.1"/>
    <property type="molecule type" value="Genomic_DNA"/>
</dbReference>
<accession>A0A9N9KPZ7</accession>
<proteinExistence type="predicted"/>
<dbReference type="Proteomes" id="UP000696280">
    <property type="component" value="Unassembled WGS sequence"/>
</dbReference>
<sequence>MNLQYIFQTTIFRNTISFSISFAIHTNSTLTNLSPSQFAFPASASTVLPACTSTPIPVEIERSVLRLFWGSVWMWVTSTCATVLDFGKVYVAGCLILLFVASIKNIVSSNADLDKLHVLSDQTYHDPENLSSKTRGRALFLDSIMITPVIQNLTLTSIFGS</sequence>